<keyword evidence="2" id="KW-1185">Reference proteome</keyword>
<reference evidence="1 2" key="1">
    <citation type="journal article" date="2022" name="Syst. Appl. Microbiol.">
        <title>Rhodopirellula aestuarii sp. nov., a novel member of the genus Rhodopirellula isolated from brackish sediments collected in the Tagus River estuary, Portugal.</title>
        <authorList>
            <person name="Vitorino I.R."/>
            <person name="Klimek D."/>
            <person name="Calusinska M."/>
            <person name="Lobo-da-Cunha A."/>
            <person name="Vasconcelos V."/>
            <person name="Lage O.M."/>
        </authorList>
    </citation>
    <scope>NUCLEOTIDE SEQUENCE [LARGE SCALE GENOMIC DNA]</scope>
    <source>
        <strain evidence="1 2">ICT_H3.1</strain>
    </source>
</reference>
<sequence>MKKHEWRETTEEGAVRLVCATHHAGKWQLRSKLKSESEWTQFPVIPLEDLETLREIIWKKSRRSRVPESHVGEIDALIVAAKSRRPSVRTQPAEPDED</sequence>
<name>A0ABT0UAB2_9BACT</name>
<comment type="caution">
    <text evidence="1">The sequence shown here is derived from an EMBL/GenBank/DDBJ whole genome shotgun (WGS) entry which is preliminary data.</text>
</comment>
<dbReference type="RefSeq" id="WP_250931388.1">
    <property type="nucleotide sequence ID" value="NZ_JAMQBK010000063.1"/>
</dbReference>
<proteinExistence type="predicted"/>
<evidence type="ECO:0000313" key="1">
    <source>
        <dbReference type="EMBL" id="MCM2373629.1"/>
    </source>
</evidence>
<dbReference type="Proteomes" id="UP001202961">
    <property type="component" value="Unassembled WGS sequence"/>
</dbReference>
<gene>
    <name evidence="1" type="ORF">NB063_23700</name>
</gene>
<accession>A0ABT0UAB2</accession>
<organism evidence="1 2">
    <name type="scientific">Aporhodopirellula aestuarii</name>
    <dbReference type="NCBI Taxonomy" id="2950107"/>
    <lineage>
        <taxon>Bacteria</taxon>
        <taxon>Pseudomonadati</taxon>
        <taxon>Planctomycetota</taxon>
        <taxon>Planctomycetia</taxon>
        <taxon>Pirellulales</taxon>
        <taxon>Pirellulaceae</taxon>
        <taxon>Aporhodopirellula</taxon>
    </lineage>
</organism>
<dbReference type="EMBL" id="JAMQBK010000063">
    <property type="protein sequence ID" value="MCM2373629.1"/>
    <property type="molecule type" value="Genomic_DNA"/>
</dbReference>
<evidence type="ECO:0000313" key="2">
    <source>
        <dbReference type="Proteomes" id="UP001202961"/>
    </source>
</evidence>
<protein>
    <submittedName>
        <fullName evidence="1">Uncharacterized protein</fullName>
    </submittedName>
</protein>